<evidence type="ECO:0000313" key="4">
    <source>
        <dbReference type="EMBL" id="MBT2133023.1"/>
    </source>
</evidence>
<sequence>MTQFEQRMEVLRARFIARCRTEVSELRGAFQQDDLTTLRRIGHSLAGNAGLFGFPRLSVRARELEDAIDRARSAEDVRANLDAVIAEMPDEPDRGPNVLEP</sequence>
<dbReference type="EMBL" id="JAHFVK010000001">
    <property type="protein sequence ID" value="MBT2133023.1"/>
    <property type="molecule type" value="Genomic_DNA"/>
</dbReference>
<organism evidence="4 5">
    <name type="scientific">Croceibacterium selenioxidans</name>
    <dbReference type="NCBI Taxonomy" id="2838833"/>
    <lineage>
        <taxon>Bacteria</taxon>
        <taxon>Pseudomonadati</taxon>
        <taxon>Pseudomonadota</taxon>
        <taxon>Alphaproteobacteria</taxon>
        <taxon>Sphingomonadales</taxon>
        <taxon>Erythrobacteraceae</taxon>
        <taxon>Croceibacterium</taxon>
    </lineage>
</organism>
<dbReference type="CDD" id="cd00088">
    <property type="entry name" value="HPT"/>
    <property type="match status" value="1"/>
</dbReference>
<keyword evidence="2" id="KW-0597">Phosphoprotein</keyword>
<dbReference type="Proteomes" id="UP000811255">
    <property type="component" value="Unassembled WGS sequence"/>
</dbReference>
<feature type="modified residue" description="Phosphohistidine" evidence="2">
    <location>
        <position position="43"/>
    </location>
</feature>
<evidence type="ECO:0000256" key="1">
    <source>
        <dbReference type="ARBA" id="ARBA00023012"/>
    </source>
</evidence>
<feature type="domain" description="HPt" evidence="3">
    <location>
        <begin position="4"/>
        <end position="101"/>
    </location>
</feature>
<evidence type="ECO:0000256" key="2">
    <source>
        <dbReference type="PROSITE-ProRule" id="PRU00110"/>
    </source>
</evidence>
<evidence type="ECO:0000313" key="5">
    <source>
        <dbReference type="Proteomes" id="UP000811255"/>
    </source>
</evidence>
<dbReference type="Gene3D" id="1.20.120.160">
    <property type="entry name" value="HPT domain"/>
    <property type="match status" value="1"/>
</dbReference>
<accession>A0ABS5VZS8</accession>
<keyword evidence="5" id="KW-1185">Reference proteome</keyword>
<dbReference type="PROSITE" id="PS50894">
    <property type="entry name" value="HPT"/>
    <property type="match status" value="1"/>
</dbReference>
<reference evidence="4 5" key="1">
    <citation type="submission" date="2021-05" db="EMBL/GenBank/DDBJ databases">
        <title>Croceibacterium sp. LX-88 genome sequence.</title>
        <authorList>
            <person name="Luo X."/>
        </authorList>
    </citation>
    <scope>NUCLEOTIDE SEQUENCE [LARGE SCALE GENOMIC DNA]</scope>
    <source>
        <strain evidence="4 5">LX-88</strain>
    </source>
</reference>
<evidence type="ECO:0000259" key="3">
    <source>
        <dbReference type="PROSITE" id="PS50894"/>
    </source>
</evidence>
<comment type="caution">
    <text evidence="4">The sequence shown here is derived from an EMBL/GenBank/DDBJ whole genome shotgun (WGS) entry which is preliminary data.</text>
</comment>
<dbReference type="RefSeq" id="WP_214534313.1">
    <property type="nucleotide sequence ID" value="NZ_JAHFVK010000001.1"/>
</dbReference>
<proteinExistence type="predicted"/>
<protein>
    <submittedName>
        <fullName evidence="4">Hpt domain-containing protein</fullName>
    </submittedName>
</protein>
<dbReference type="InterPro" id="IPR036641">
    <property type="entry name" value="HPT_dom_sf"/>
</dbReference>
<keyword evidence="1" id="KW-0902">Two-component regulatory system</keyword>
<dbReference type="SUPFAM" id="SSF47226">
    <property type="entry name" value="Histidine-containing phosphotransfer domain, HPT domain"/>
    <property type="match status" value="1"/>
</dbReference>
<dbReference type="Pfam" id="PF01627">
    <property type="entry name" value="Hpt"/>
    <property type="match status" value="1"/>
</dbReference>
<gene>
    <name evidence="4" type="ORF">KK137_01645</name>
</gene>
<dbReference type="InterPro" id="IPR008207">
    <property type="entry name" value="Sig_transdc_His_kin_Hpt_dom"/>
</dbReference>
<name>A0ABS5VZS8_9SPHN</name>